<accession>X1UID8</accession>
<reference evidence="1" key="1">
    <citation type="journal article" date="2014" name="Front. Microbiol.">
        <title>High frequency of phylogenetically diverse reductive dehalogenase-homologous genes in deep subseafloor sedimentary metagenomes.</title>
        <authorList>
            <person name="Kawai M."/>
            <person name="Futagami T."/>
            <person name="Toyoda A."/>
            <person name="Takaki Y."/>
            <person name="Nishi S."/>
            <person name="Hori S."/>
            <person name="Arai W."/>
            <person name="Tsubouchi T."/>
            <person name="Morono Y."/>
            <person name="Uchiyama I."/>
            <person name="Ito T."/>
            <person name="Fujiyama A."/>
            <person name="Inagaki F."/>
            <person name="Takami H."/>
        </authorList>
    </citation>
    <scope>NUCLEOTIDE SEQUENCE</scope>
    <source>
        <strain evidence="1">Expedition CK06-06</strain>
    </source>
</reference>
<sequence length="190" mass="20895">IKAIHVTNNALPIDDKEVALIIIGRHGDELGTRVVGPALLEWLASKEAKRTLDRQHIIVVPVANPDACVHGVFGLPVHHLSGLEKRSILQLGEKYIPDVVMDVHSVGKEKYGFNWGGLEAVVIDHNANAGEDRYILQKMAGEMVNAGAKAGYPFLLHTLEPYQDLRKKAEVLSELVFNNHVNGALYASFH</sequence>
<dbReference type="AlphaFoldDB" id="X1UID8"/>
<dbReference type="SUPFAM" id="SSF53187">
    <property type="entry name" value="Zn-dependent exopeptidases"/>
    <property type="match status" value="1"/>
</dbReference>
<feature type="non-terminal residue" evidence="1">
    <location>
        <position position="190"/>
    </location>
</feature>
<evidence type="ECO:0000313" key="1">
    <source>
        <dbReference type="EMBL" id="GAJ17299.1"/>
    </source>
</evidence>
<proteinExistence type="predicted"/>
<dbReference type="Gene3D" id="3.40.630.10">
    <property type="entry name" value="Zn peptidases"/>
    <property type="match status" value="1"/>
</dbReference>
<gene>
    <name evidence="1" type="ORF">S12H4_58085</name>
</gene>
<name>X1UID8_9ZZZZ</name>
<protein>
    <submittedName>
        <fullName evidence="1">Uncharacterized protein</fullName>
    </submittedName>
</protein>
<organism evidence="1">
    <name type="scientific">marine sediment metagenome</name>
    <dbReference type="NCBI Taxonomy" id="412755"/>
    <lineage>
        <taxon>unclassified sequences</taxon>
        <taxon>metagenomes</taxon>
        <taxon>ecological metagenomes</taxon>
    </lineage>
</organism>
<feature type="non-terminal residue" evidence="1">
    <location>
        <position position="1"/>
    </location>
</feature>
<dbReference type="EMBL" id="BARW01037673">
    <property type="protein sequence ID" value="GAJ17299.1"/>
    <property type="molecule type" value="Genomic_DNA"/>
</dbReference>
<comment type="caution">
    <text evidence="1">The sequence shown here is derived from an EMBL/GenBank/DDBJ whole genome shotgun (WGS) entry which is preliminary data.</text>
</comment>